<proteinExistence type="predicted"/>
<dbReference type="Proteomes" id="UP001159075">
    <property type="component" value="Unassembled WGS sequence"/>
</dbReference>
<protein>
    <submittedName>
        <fullName evidence="1">Endonuclease domain-containing protein</fullName>
    </submittedName>
</protein>
<dbReference type="EMBL" id="JAOTLW010000013">
    <property type="protein sequence ID" value="MDI5832639.1"/>
    <property type="molecule type" value="Genomic_DNA"/>
</dbReference>
<organism evidence="1 2">
    <name type="scientific">Shewanella xiamenensis</name>
    <dbReference type="NCBI Taxonomy" id="332186"/>
    <lineage>
        <taxon>Bacteria</taxon>
        <taxon>Pseudomonadati</taxon>
        <taxon>Pseudomonadota</taxon>
        <taxon>Gammaproteobacteria</taxon>
        <taxon>Alteromonadales</taxon>
        <taxon>Shewanellaceae</taxon>
        <taxon>Shewanella</taxon>
    </lineage>
</organism>
<keyword evidence="1" id="KW-0255">Endonuclease</keyword>
<dbReference type="GO" id="GO:0004519">
    <property type="term" value="F:endonuclease activity"/>
    <property type="evidence" value="ECO:0007669"/>
    <property type="project" value="UniProtKB-KW"/>
</dbReference>
<reference evidence="1 2" key="1">
    <citation type="submission" date="2022-09" db="EMBL/GenBank/DDBJ databases">
        <title>The outer-membrane cytochrome OmcA is essential for infection of Shewanella oneidensis by a zebrafish-associated bacteriophage.</title>
        <authorList>
            <person name="Grenfell A.W."/>
            <person name="Intile P."/>
            <person name="Mcfarlane J."/>
            <person name="Leung D."/>
            <person name="Abdalla K."/>
            <person name="Wold M."/>
            <person name="Kees E."/>
            <person name="Gralnick J."/>
        </authorList>
    </citation>
    <scope>NUCLEOTIDE SEQUENCE [LARGE SCALE GENOMIC DNA]</scope>
    <source>
        <strain evidence="1 2">NF-5</strain>
    </source>
</reference>
<keyword evidence="1" id="KW-0540">Nuclease</keyword>
<keyword evidence="1" id="KW-0378">Hydrolase</keyword>
<gene>
    <name evidence="1" type="ORF">ODY93_13750</name>
</gene>
<comment type="caution">
    <text evidence="1">The sequence shown here is derived from an EMBL/GenBank/DDBJ whole genome shotgun (WGS) entry which is preliminary data.</text>
</comment>
<evidence type="ECO:0000313" key="2">
    <source>
        <dbReference type="Proteomes" id="UP001159075"/>
    </source>
</evidence>
<dbReference type="RefSeq" id="WP_282679610.1">
    <property type="nucleotide sequence ID" value="NZ_CP106875.1"/>
</dbReference>
<sequence length="264" mass="30093">MSNNQSLKASGEHTPSKPLVINRPFNFERAAAMLGSEEAALALYETLKDPHCSKEGLSVILEVMHGVAGGKKLEPHCFFDGKTKKHSFYTSTTIKNEFFENSEFSLDLVFTPEQKVNKNSFRADLDGNYYVDLGILLRLTGKAPEEFGGGLNTEINVVVEFDGHSHLADEQVRKDKMRDSVMQTQSIHIFRIQSPYFQNTANYQIELQKTIDFHVTNIKCLFWNQFNTFGHTIEKWNAYCERVLLGRAERNNRSTKPVSSLELF</sequence>
<name>A0ABT6UDU1_9GAMM</name>
<keyword evidence="2" id="KW-1185">Reference proteome</keyword>
<dbReference type="Gene3D" id="3.40.960.10">
    <property type="entry name" value="VSR Endonuclease"/>
    <property type="match status" value="1"/>
</dbReference>
<accession>A0ABT6UDU1</accession>
<evidence type="ECO:0000313" key="1">
    <source>
        <dbReference type="EMBL" id="MDI5832639.1"/>
    </source>
</evidence>